<gene>
    <name evidence="3" type="ORF">KK1_040868</name>
</gene>
<dbReference type="AlphaFoldDB" id="A0A151R6B1"/>
<evidence type="ECO:0000313" key="3">
    <source>
        <dbReference type="EMBL" id="KYP37925.1"/>
    </source>
</evidence>
<dbReference type="PROSITE" id="PS50090">
    <property type="entry name" value="MYB_LIKE"/>
    <property type="match status" value="1"/>
</dbReference>
<sequence>MDENDDDVSHDGSGSRRTRSQAAPDWSVTEALILVNEVAAVEADCSAALSSYQQWNIIAENCAALDVRRSLAQCRRKWRALLSDYDGGLPGFDRELFEAVGRVVRAREERGLVDPESDNEAGNEARDATVEIGSKRRGQRSKSSHQVKKPKKCLEQSHDEWPEDDHSEEEYLKDFLKSRPKLKCTAERPPKHLVMQSKSHGKVELHENHHIERPKPMNTEKITISREENEETLTLKLQELAVEIEAIATESASDYKGGGSQNVEDSHTDFTRRQGDKLISSLGNFSHTLKHLCDLLQECK</sequence>
<dbReference type="EMBL" id="KQ484054">
    <property type="protein sequence ID" value="KYP37925.1"/>
    <property type="molecule type" value="Genomic_DNA"/>
</dbReference>
<dbReference type="STRING" id="3821.A0A151R6B1"/>
<name>A0A151R6B1_CAJCA</name>
<dbReference type="Gramene" id="C.cajan_41497.t">
    <property type="protein sequence ID" value="C.cajan_41497.t"/>
    <property type="gene ID" value="C.cajan_41497"/>
</dbReference>
<dbReference type="InterPro" id="IPR044822">
    <property type="entry name" value="Myb_DNA-bind_4"/>
</dbReference>
<evidence type="ECO:0000259" key="2">
    <source>
        <dbReference type="PROSITE" id="PS50090"/>
    </source>
</evidence>
<dbReference type="GO" id="GO:0000123">
    <property type="term" value="C:histone acetyltransferase complex"/>
    <property type="evidence" value="ECO:0007669"/>
    <property type="project" value="EnsemblPlants"/>
</dbReference>
<proteinExistence type="predicted"/>
<organism evidence="3 4">
    <name type="scientific">Cajanus cajan</name>
    <name type="common">Pigeon pea</name>
    <name type="synonym">Cajanus indicus</name>
    <dbReference type="NCBI Taxonomy" id="3821"/>
    <lineage>
        <taxon>Eukaryota</taxon>
        <taxon>Viridiplantae</taxon>
        <taxon>Streptophyta</taxon>
        <taxon>Embryophyta</taxon>
        <taxon>Tracheophyta</taxon>
        <taxon>Spermatophyta</taxon>
        <taxon>Magnoliopsida</taxon>
        <taxon>eudicotyledons</taxon>
        <taxon>Gunneridae</taxon>
        <taxon>Pentapetalae</taxon>
        <taxon>rosids</taxon>
        <taxon>fabids</taxon>
        <taxon>Fabales</taxon>
        <taxon>Fabaceae</taxon>
        <taxon>Papilionoideae</taxon>
        <taxon>50 kb inversion clade</taxon>
        <taxon>NPAAA clade</taxon>
        <taxon>indigoferoid/millettioid clade</taxon>
        <taxon>Phaseoleae</taxon>
        <taxon>Cajanus</taxon>
    </lineage>
</organism>
<evidence type="ECO:0000256" key="1">
    <source>
        <dbReference type="SAM" id="MobiDB-lite"/>
    </source>
</evidence>
<accession>A0A151R6B1</accession>
<evidence type="ECO:0000313" key="4">
    <source>
        <dbReference type="Proteomes" id="UP000075243"/>
    </source>
</evidence>
<feature type="region of interest" description="Disordered" evidence="1">
    <location>
        <begin position="111"/>
        <end position="166"/>
    </location>
</feature>
<feature type="region of interest" description="Disordered" evidence="1">
    <location>
        <begin position="1"/>
        <end position="22"/>
    </location>
</feature>
<dbReference type="Pfam" id="PF13837">
    <property type="entry name" value="Myb_DNA-bind_4"/>
    <property type="match status" value="1"/>
</dbReference>
<dbReference type="OMA" id="HENHHIE"/>
<dbReference type="PANTHER" id="PTHR33492:SF4">
    <property type="entry name" value="OS02G0174300 PROTEIN"/>
    <property type="match status" value="1"/>
</dbReference>
<feature type="domain" description="Myb-like" evidence="2">
    <location>
        <begin position="26"/>
        <end position="82"/>
    </location>
</feature>
<dbReference type="PANTHER" id="PTHR33492">
    <property type="entry name" value="OSJNBA0043A12.37 PROTEIN-RELATED"/>
    <property type="match status" value="1"/>
</dbReference>
<dbReference type="OrthoDB" id="1927263at2759"/>
<dbReference type="GO" id="GO:0005634">
    <property type="term" value="C:nucleus"/>
    <property type="evidence" value="ECO:0007669"/>
    <property type="project" value="EnsemblPlants"/>
</dbReference>
<reference evidence="3" key="1">
    <citation type="journal article" date="2012" name="Nat. Biotechnol.">
        <title>Draft genome sequence of pigeonpea (Cajanus cajan), an orphan legume crop of resource-poor farmers.</title>
        <authorList>
            <person name="Varshney R.K."/>
            <person name="Chen W."/>
            <person name="Li Y."/>
            <person name="Bharti A.K."/>
            <person name="Saxena R.K."/>
            <person name="Schlueter J.A."/>
            <person name="Donoghue M.T."/>
            <person name="Azam S."/>
            <person name="Fan G."/>
            <person name="Whaley A.M."/>
            <person name="Farmer A.D."/>
            <person name="Sheridan J."/>
            <person name="Iwata A."/>
            <person name="Tuteja R."/>
            <person name="Penmetsa R.V."/>
            <person name="Wu W."/>
            <person name="Upadhyaya H.D."/>
            <person name="Yang S.P."/>
            <person name="Shah T."/>
            <person name="Saxena K.B."/>
            <person name="Michael T."/>
            <person name="McCombie W.R."/>
            <person name="Yang B."/>
            <person name="Zhang G."/>
            <person name="Yang H."/>
            <person name="Wang J."/>
            <person name="Spillane C."/>
            <person name="Cook D.R."/>
            <person name="May G.D."/>
            <person name="Xu X."/>
            <person name="Jackson S.A."/>
        </authorList>
    </citation>
    <scope>NUCLEOTIDE SEQUENCE [LARGE SCALE GENOMIC DNA]</scope>
</reference>
<protein>
    <recommendedName>
        <fullName evidence="2">Myb-like domain-containing protein</fullName>
    </recommendedName>
</protein>
<dbReference type="Proteomes" id="UP000075243">
    <property type="component" value="Unassembled WGS sequence"/>
</dbReference>
<dbReference type="GO" id="GO:0003677">
    <property type="term" value="F:DNA binding"/>
    <property type="evidence" value="ECO:0007669"/>
    <property type="project" value="EnsemblPlants"/>
</dbReference>
<feature type="compositionally biased region" description="Basic residues" evidence="1">
    <location>
        <begin position="135"/>
        <end position="151"/>
    </location>
</feature>
<dbReference type="InterPro" id="IPR001005">
    <property type="entry name" value="SANT/Myb"/>
</dbReference>
<keyword evidence="4" id="KW-1185">Reference proteome</keyword>
<dbReference type="Gene3D" id="1.10.10.60">
    <property type="entry name" value="Homeodomain-like"/>
    <property type="match status" value="1"/>
</dbReference>